<comment type="caution">
    <text evidence="1">The sequence shown here is derived from an EMBL/GenBank/DDBJ whole genome shotgun (WGS) entry which is preliminary data.</text>
</comment>
<dbReference type="RefSeq" id="WP_183565232.1">
    <property type="nucleotide sequence ID" value="NZ_CBCSLB010000007.1"/>
</dbReference>
<sequence length="108" mass="12673">MIAEFFLDLCFIREHEPEQHFEQAVEQQLQSLFTGKGSWHMEAKQQDQELVDIVVAEVKGMAKWQCEEEILAYLEENAALRFMDWLQGYRIQLDIKEAHEGCSHCGKN</sequence>
<dbReference type="AlphaFoldDB" id="A0A7W5GB80"/>
<dbReference type="Proteomes" id="UP000518605">
    <property type="component" value="Unassembled WGS sequence"/>
</dbReference>
<evidence type="ECO:0000313" key="1">
    <source>
        <dbReference type="EMBL" id="MBB3153520.1"/>
    </source>
</evidence>
<accession>A0A7W5GB80</accession>
<dbReference type="EMBL" id="JACHXW010000010">
    <property type="protein sequence ID" value="MBB3153520.1"/>
    <property type="molecule type" value="Genomic_DNA"/>
</dbReference>
<organism evidence="1 2">
    <name type="scientific">Paenibacillus endophyticus</name>
    <dbReference type="NCBI Taxonomy" id="1294268"/>
    <lineage>
        <taxon>Bacteria</taxon>
        <taxon>Bacillati</taxon>
        <taxon>Bacillota</taxon>
        <taxon>Bacilli</taxon>
        <taxon>Bacillales</taxon>
        <taxon>Paenibacillaceae</taxon>
        <taxon>Paenibacillus</taxon>
    </lineage>
</organism>
<keyword evidence="2" id="KW-1185">Reference proteome</keyword>
<reference evidence="1 2" key="1">
    <citation type="submission" date="2020-08" db="EMBL/GenBank/DDBJ databases">
        <title>Genomic Encyclopedia of Type Strains, Phase III (KMG-III): the genomes of soil and plant-associated and newly described type strains.</title>
        <authorList>
            <person name="Whitman W."/>
        </authorList>
    </citation>
    <scope>NUCLEOTIDE SEQUENCE [LARGE SCALE GENOMIC DNA]</scope>
    <source>
        <strain evidence="1 2">CECT 8234</strain>
    </source>
</reference>
<gene>
    <name evidence="1" type="ORF">FHS16_003582</name>
</gene>
<name>A0A7W5GB80_9BACL</name>
<protein>
    <submittedName>
        <fullName evidence="1">Uncharacterized protein</fullName>
    </submittedName>
</protein>
<proteinExistence type="predicted"/>
<evidence type="ECO:0000313" key="2">
    <source>
        <dbReference type="Proteomes" id="UP000518605"/>
    </source>
</evidence>